<dbReference type="PANTHER" id="PTHR21505">
    <property type="entry name" value="MADF DOMAIN-CONTAINING PROTEIN-RELATED"/>
    <property type="match status" value="1"/>
</dbReference>
<name>A0A0A1XQA6_ZEUCU</name>
<protein>
    <submittedName>
        <fullName evidence="2">Dynein heavy chain 17, axonemal</fullName>
    </submittedName>
</protein>
<dbReference type="OrthoDB" id="8775784at2759"/>
<gene>
    <name evidence="2" type="primary">DNAH17</name>
    <name evidence="2" type="ORF">g.6938</name>
</gene>
<feature type="domain" description="MADF" evidence="1">
    <location>
        <begin position="26"/>
        <end position="121"/>
    </location>
</feature>
<dbReference type="InterPro" id="IPR006578">
    <property type="entry name" value="MADF-dom"/>
</dbReference>
<reference evidence="2" key="2">
    <citation type="journal article" date="2015" name="Gigascience">
        <title>Reconstructing a comprehensive transcriptome assembly of a white-pupal translocated strain of the pest fruit fly Bactrocera cucurbitae.</title>
        <authorList>
            <person name="Sim S.B."/>
            <person name="Calla B."/>
            <person name="Hall B."/>
            <person name="DeRego T."/>
            <person name="Geib S.M."/>
        </authorList>
    </citation>
    <scope>NUCLEOTIDE SEQUENCE</scope>
</reference>
<dbReference type="Pfam" id="PF10545">
    <property type="entry name" value="MADF_DNA_bdg"/>
    <property type="match status" value="1"/>
</dbReference>
<dbReference type="EMBL" id="GBXI01000783">
    <property type="protein sequence ID" value="JAD13509.1"/>
    <property type="molecule type" value="Transcribed_RNA"/>
</dbReference>
<accession>A0A0A1XQA6</accession>
<proteinExistence type="predicted"/>
<evidence type="ECO:0000313" key="2">
    <source>
        <dbReference type="EMBL" id="JAD13509.1"/>
    </source>
</evidence>
<reference evidence="2" key="1">
    <citation type="submission" date="2014-11" db="EMBL/GenBank/DDBJ databases">
        <authorList>
            <person name="Geib S."/>
        </authorList>
    </citation>
    <scope>NUCLEOTIDE SEQUENCE</scope>
</reference>
<dbReference type="GeneID" id="105219139"/>
<dbReference type="PANTHER" id="PTHR21505:SF12">
    <property type="entry name" value="MADF DOMAIN-CONTAINING PROTEIN-RELATED"/>
    <property type="match status" value="1"/>
</dbReference>
<evidence type="ECO:0000259" key="1">
    <source>
        <dbReference type="PROSITE" id="PS51029"/>
    </source>
</evidence>
<dbReference type="SMART" id="SM00595">
    <property type="entry name" value="MADF"/>
    <property type="match status" value="1"/>
</dbReference>
<dbReference type="AlphaFoldDB" id="A0A0A1XQA6"/>
<organism evidence="2">
    <name type="scientific">Zeugodacus cucurbitae</name>
    <name type="common">Melon fruit fly</name>
    <name type="synonym">Bactrocera cucurbitae</name>
    <dbReference type="NCBI Taxonomy" id="28588"/>
    <lineage>
        <taxon>Eukaryota</taxon>
        <taxon>Metazoa</taxon>
        <taxon>Ecdysozoa</taxon>
        <taxon>Arthropoda</taxon>
        <taxon>Hexapoda</taxon>
        <taxon>Insecta</taxon>
        <taxon>Pterygota</taxon>
        <taxon>Neoptera</taxon>
        <taxon>Endopterygota</taxon>
        <taxon>Diptera</taxon>
        <taxon>Brachycera</taxon>
        <taxon>Muscomorpha</taxon>
        <taxon>Tephritoidea</taxon>
        <taxon>Tephritidae</taxon>
        <taxon>Zeugodacus</taxon>
        <taxon>Zeugodacus</taxon>
    </lineage>
</organism>
<dbReference type="PROSITE" id="PS51029">
    <property type="entry name" value="MADF"/>
    <property type="match status" value="1"/>
</dbReference>
<sequence length="344" mass="39773">MENCVDSIVVSSRRKSTAWTRDKIASLIDLYRQHDCLWNHYIEAYKNKEKRTKAIADICRILHISKLEFGKKIHNLRNQFNSEMKKLGRRVEETGDDTESAAEGCRWKHFQSLRFLQDVIEPRPGGYQTKVRKLSSHSKYDNISEEETEKLNCKTSKVRKSNVVIEQITEYQFDDTNLVDNSPAIAEHLPVNESINFHEQRNENIISTLVAGNESNNFLTSPQLNQSLKNVNHADINIILDQKSDLQLKPQNQEELVEETLTGQKSCCCLNSSVEQLHKQLDIRSKQNNEKCMAMRPRDEWDAFGELIATEFRQLNSDSSRKKLKRKIMQAMLEIGEEDDSTAA</sequence>